<dbReference type="SUPFAM" id="SSF47370">
    <property type="entry name" value="Bromodomain"/>
    <property type="match status" value="1"/>
</dbReference>
<dbReference type="InterPro" id="IPR045199">
    <property type="entry name" value="ATAD2-like"/>
</dbReference>
<evidence type="ECO:0000256" key="3">
    <source>
        <dbReference type="ARBA" id="ARBA00022840"/>
    </source>
</evidence>
<keyword evidence="3" id="KW-0067">ATP-binding</keyword>
<protein>
    <recommendedName>
        <fullName evidence="7">Bromo domain-containing protein</fullName>
    </recommendedName>
</protein>
<feature type="compositionally biased region" description="Polar residues" evidence="6">
    <location>
        <begin position="50"/>
        <end position="63"/>
    </location>
</feature>
<evidence type="ECO:0000313" key="8">
    <source>
        <dbReference type="EMBL" id="MFH4974215.1"/>
    </source>
</evidence>
<dbReference type="GO" id="GO:0005524">
    <property type="term" value="F:ATP binding"/>
    <property type="evidence" value="ECO:0007669"/>
    <property type="project" value="UniProtKB-KW"/>
</dbReference>
<dbReference type="EMBL" id="JBGFUD010000298">
    <property type="protein sequence ID" value="MFH4974215.1"/>
    <property type="molecule type" value="Genomic_DNA"/>
</dbReference>
<comment type="caution">
    <text evidence="8">The sequence shown here is derived from an EMBL/GenBank/DDBJ whole genome shotgun (WGS) entry which is preliminary data.</text>
</comment>
<dbReference type="SMART" id="SM00297">
    <property type="entry name" value="BROMO"/>
    <property type="match status" value="1"/>
</dbReference>
<dbReference type="InterPro" id="IPR001487">
    <property type="entry name" value="Bromodomain"/>
</dbReference>
<feature type="compositionally biased region" description="Basic residues" evidence="6">
    <location>
        <begin position="144"/>
        <end position="156"/>
    </location>
</feature>
<reference evidence="8 9" key="1">
    <citation type="submission" date="2024-08" db="EMBL/GenBank/DDBJ databases">
        <title>Gnathostoma spinigerum genome.</title>
        <authorList>
            <person name="Gonzalez-Bertolin B."/>
            <person name="Monzon S."/>
            <person name="Zaballos A."/>
            <person name="Jimenez P."/>
            <person name="Dekumyoy P."/>
            <person name="Varona S."/>
            <person name="Cuesta I."/>
            <person name="Sumanam S."/>
            <person name="Adisakwattana P."/>
            <person name="Gasser R.B."/>
            <person name="Hernandez-Gonzalez A."/>
            <person name="Young N.D."/>
            <person name="Perteguer M.J."/>
        </authorList>
    </citation>
    <scope>NUCLEOTIDE SEQUENCE [LARGE SCALE GENOMIC DNA]</scope>
    <source>
        <strain evidence="8">AL3</strain>
        <tissue evidence="8">Liver</tissue>
    </source>
</reference>
<dbReference type="Pfam" id="PF17862">
    <property type="entry name" value="AAA_lid_3"/>
    <property type="match status" value="1"/>
</dbReference>
<feature type="compositionally biased region" description="Low complexity" evidence="6">
    <location>
        <begin position="197"/>
        <end position="210"/>
    </location>
</feature>
<dbReference type="Gene3D" id="1.10.8.60">
    <property type="match status" value="1"/>
</dbReference>
<evidence type="ECO:0000256" key="6">
    <source>
        <dbReference type="SAM" id="MobiDB-lite"/>
    </source>
</evidence>
<sequence length="1092" mass="123167">MSPPTFPRRSCRDRQTIHNSLDEHSLMLSPTSSLFNSIVKQANLVKTAGDSPNNVFETNGYSTRSKDRISVKNRSSSHHLKVSSNSTGLDDEVEDHNGSRENLSNYDGMNMYEAVKKRHLQRQLAMSSSNPYKQLSLTPESSRPRHSKNHHRRVHRMSQYNGDIRRAQHSINKDVEVADDHERRQYELRNRKPLNYDESASSDASSSSESESQRGYEKGRFGRHRQGHLESRRTQILPINMRSSDGPSVLNEVRERLRESGALSANNDLSAIDQSVGFDQVGGLDHHIMALKEVVLFPMIYPDIFSQFNISPPKGVLFYGPPGTGKTLVARALANTCSRGQKKIAFFMRKGAECLSKWVGESEQQLKKLFEQAYSMRPAIIFFDEIDGLAPARSSKNNQAYSSVVSTLLALMDGLDNRGEVVVIGATNRLDSLDPALRRPGRFDREFRFGLPDAEARRSILKISTSSWKASRPSEDDIAWLASKTSGYCGADLKALCTEAVLVALRERFPQIYLSDDKLAIQTSAIVVQKKDFVVAMSKVVPAAHRDLTISSLPLEDRVAFILESTISSIMARHIPNGYRLLSRGSRSVGRSIEGVIKSMDKPPVVPSARLLLCGKNGQFGQTSYILPVIVNQLDHLPISSLAAGRLFSSGSPEEAFSMIIQSAIRASSTGTPAVVIIPSIDLWEKMVPTSVLLMLFSILDTLTGFSSVLFIATAECPYNSLVPRIKKLFRSQDVFEVDAPSADMRQKYFDYVIKERSMREPREVKLEEYPVLPTVSNAENKCELSNEEVAELKKMYHRKRSELMIHYLEAITRFSRDRRFGPFAVPVDADEVPDYYDYIKNPMDLATMAEKVESYQSPDEFLADFQLIYGNAVEYNPLSDPEGRHIRNNAKLLLQYAQRAVDEIDPSFMRRMKEIVDMLNQSGNSIDDNTKHDASEDQEPVCRNDPATDEPMDVNSEQSKEKPNVEKDINKDHNFITRNNFAMSRSRFVAGQIVKKYQTHSARPGNSRRIFRRNENLNEKIPEIRTLSITEADLDKVVDKAVSATEGWPMTELERLAANIAEKIDAYSNTFDRSNLPSEILSIINDWEYDL</sequence>
<proteinExistence type="inferred from homology"/>
<feature type="domain" description="Bromo" evidence="7">
    <location>
        <begin position="816"/>
        <end position="877"/>
    </location>
</feature>
<dbReference type="Gene3D" id="3.40.50.300">
    <property type="entry name" value="P-loop containing nucleotide triphosphate hydrolases"/>
    <property type="match status" value="1"/>
</dbReference>
<name>A0ABD6E419_9BILA</name>
<dbReference type="InterPro" id="IPR003959">
    <property type="entry name" value="ATPase_AAA_core"/>
</dbReference>
<dbReference type="PRINTS" id="PR00503">
    <property type="entry name" value="BROMODOMAIN"/>
</dbReference>
<feature type="compositionally biased region" description="Basic and acidic residues" evidence="6">
    <location>
        <begin position="163"/>
        <end position="190"/>
    </location>
</feature>
<keyword evidence="4 5" id="KW-0103">Bromodomain</keyword>
<organism evidence="8 9">
    <name type="scientific">Gnathostoma spinigerum</name>
    <dbReference type="NCBI Taxonomy" id="75299"/>
    <lineage>
        <taxon>Eukaryota</taxon>
        <taxon>Metazoa</taxon>
        <taxon>Ecdysozoa</taxon>
        <taxon>Nematoda</taxon>
        <taxon>Chromadorea</taxon>
        <taxon>Rhabditida</taxon>
        <taxon>Spirurina</taxon>
        <taxon>Gnathostomatomorpha</taxon>
        <taxon>Gnathostomatoidea</taxon>
        <taxon>Gnathostomatidae</taxon>
        <taxon>Gnathostoma</taxon>
    </lineage>
</organism>
<dbReference type="InterPro" id="IPR003593">
    <property type="entry name" value="AAA+_ATPase"/>
</dbReference>
<feature type="compositionally biased region" description="Polar residues" evidence="6">
    <location>
        <begin position="124"/>
        <end position="141"/>
    </location>
</feature>
<dbReference type="PROSITE" id="PS00633">
    <property type="entry name" value="BROMODOMAIN_1"/>
    <property type="match status" value="1"/>
</dbReference>
<keyword evidence="9" id="KW-1185">Reference proteome</keyword>
<feature type="region of interest" description="Disordered" evidence="6">
    <location>
        <begin position="118"/>
        <end position="233"/>
    </location>
</feature>
<dbReference type="InterPro" id="IPR027417">
    <property type="entry name" value="P-loop_NTPase"/>
</dbReference>
<dbReference type="InterPro" id="IPR018359">
    <property type="entry name" value="Bromodomain_CS"/>
</dbReference>
<evidence type="ECO:0000256" key="4">
    <source>
        <dbReference type="ARBA" id="ARBA00023117"/>
    </source>
</evidence>
<dbReference type="Pfam" id="PF00439">
    <property type="entry name" value="Bromodomain"/>
    <property type="match status" value="1"/>
</dbReference>
<dbReference type="PROSITE" id="PS50014">
    <property type="entry name" value="BROMODOMAIN_2"/>
    <property type="match status" value="1"/>
</dbReference>
<evidence type="ECO:0000256" key="2">
    <source>
        <dbReference type="ARBA" id="ARBA00022741"/>
    </source>
</evidence>
<comment type="similarity">
    <text evidence="1">Belongs to the AAA ATPase family.</text>
</comment>
<dbReference type="PANTHER" id="PTHR23069:SF0">
    <property type="entry name" value="TAT-BINDING HOMOLOG 7"/>
    <property type="match status" value="1"/>
</dbReference>
<dbReference type="InterPro" id="IPR003960">
    <property type="entry name" value="ATPase_AAA_CS"/>
</dbReference>
<dbReference type="SMART" id="SM00382">
    <property type="entry name" value="AAA"/>
    <property type="match status" value="1"/>
</dbReference>
<accession>A0ABD6E419</accession>
<evidence type="ECO:0000256" key="1">
    <source>
        <dbReference type="ARBA" id="ARBA00006914"/>
    </source>
</evidence>
<dbReference type="InterPro" id="IPR036427">
    <property type="entry name" value="Bromodomain-like_sf"/>
</dbReference>
<keyword evidence="2" id="KW-0547">Nucleotide-binding</keyword>
<dbReference type="PROSITE" id="PS00674">
    <property type="entry name" value="AAA"/>
    <property type="match status" value="1"/>
</dbReference>
<feature type="region of interest" description="Disordered" evidence="6">
    <location>
        <begin position="48"/>
        <end position="106"/>
    </location>
</feature>
<dbReference type="Gene3D" id="1.20.920.10">
    <property type="entry name" value="Bromodomain-like"/>
    <property type="match status" value="1"/>
</dbReference>
<dbReference type="InterPro" id="IPR041569">
    <property type="entry name" value="AAA_lid_3"/>
</dbReference>
<dbReference type="SUPFAM" id="SSF52540">
    <property type="entry name" value="P-loop containing nucleoside triphosphate hydrolases"/>
    <property type="match status" value="2"/>
</dbReference>
<feature type="compositionally biased region" description="Basic and acidic residues" evidence="6">
    <location>
        <begin position="211"/>
        <end position="220"/>
    </location>
</feature>
<feature type="region of interest" description="Disordered" evidence="6">
    <location>
        <begin position="923"/>
        <end position="967"/>
    </location>
</feature>
<dbReference type="AlphaFoldDB" id="A0ABD6E419"/>
<gene>
    <name evidence="8" type="ORF">AB6A40_000924</name>
</gene>
<evidence type="ECO:0000259" key="7">
    <source>
        <dbReference type="PROSITE" id="PS50014"/>
    </source>
</evidence>
<dbReference type="FunFam" id="3.40.50.300:FF:000061">
    <property type="entry name" value="ATPase family, AAA domain-containing 2"/>
    <property type="match status" value="1"/>
</dbReference>
<dbReference type="Pfam" id="PF00004">
    <property type="entry name" value="AAA"/>
    <property type="match status" value="1"/>
</dbReference>
<evidence type="ECO:0000256" key="5">
    <source>
        <dbReference type="PROSITE-ProRule" id="PRU00035"/>
    </source>
</evidence>
<dbReference type="Proteomes" id="UP001608902">
    <property type="component" value="Unassembled WGS sequence"/>
</dbReference>
<dbReference type="PANTHER" id="PTHR23069">
    <property type="entry name" value="AAA DOMAIN-CONTAINING"/>
    <property type="match status" value="1"/>
</dbReference>
<evidence type="ECO:0000313" key="9">
    <source>
        <dbReference type="Proteomes" id="UP001608902"/>
    </source>
</evidence>